<dbReference type="Proteomes" id="UP001521116">
    <property type="component" value="Unassembled WGS sequence"/>
</dbReference>
<comment type="caution">
    <text evidence="2">The sequence shown here is derived from an EMBL/GenBank/DDBJ whole genome shotgun (WGS) entry which is preliminary data.</text>
</comment>
<proteinExistence type="predicted"/>
<organism evidence="2 3">
    <name type="scientific">Neofusicoccum ribis</name>
    <dbReference type="NCBI Taxonomy" id="45134"/>
    <lineage>
        <taxon>Eukaryota</taxon>
        <taxon>Fungi</taxon>
        <taxon>Dikarya</taxon>
        <taxon>Ascomycota</taxon>
        <taxon>Pezizomycotina</taxon>
        <taxon>Dothideomycetes</taxon>
        <taxon>Dothideomycetes incertae sedis</taxon>
        <taxon>Botryosphaeriales</taxon>
        <taxon>Botryosphaeriaceae</taxon>
        <taxon>Neofusicoccum</taxon>
    </lineage>
</organism>
<name>A0ABR3SNT9_9PEZI</name>
<protein>
    <submittedName>
        <fullName evidence="2">Uncharacterized protein</fullName>
    </submittedName>
</protein>
<reference evidence="2 3" key="1">
    <citation type="submission" date="2024-02" db="EMBL/GenBank/DDBJ databases">
        <title>De novo assembly and annotation of 12 fungi associated with fruit tree decline syndrome in Ontario, Canada.</title>
        <authorList>
            <person name="Sulman M."/>
            <person name="Ellouze W."/>
            <person name="Ilyukhin E."/>
        </authorList>
    </citation>
    <scope>NUCLEOTIDE SEQUENCE [LARGE SCALE GENOMIC DNA]</scope>
    <source>
        <strain evidence="2 3">M1-105</strain>
    </source>
</reference>
<sequence>MVSPVAAAVTTFRGAPDPDGTGREALVPREQRVELDDGDVVAGEGEGGGSGGGGRGGAVAVASGDDADRVGGEGGGGD</sequence>
<dbReference type="EMBL" id="JAJVDC020000093">
    <property type="protein sequence ID" value="KAL1625525.1"/>
    <property type="molecule type" value="Genomic_DNA"/>
</dbReference>
<feature type="compositionally biased region" description="Basic and acidic residues" evidence="1">
    <location>
        <begin position="20"/>
        <end position="35"/>
    </location>
</feature>
<gene>
    <name evidence="2" type="ORF">SLS56_007272</name>
</gene>
<accession>A0ABR3SNT9</accession>
<feature type="compositionally biased region" description="Gly residues" evidence="1">
    <location>
        <begin position="44"/>
        <end position="57"/>
    </location>
</feature>
<evidence type="ECO:0000256" key="1">
    <source>
        <dbReference type="SAM" id="MobiDB-lite"/>
    </source>
</evidence>
<evidence type="ECO:0000313" key="2">
    <source>
        <dbReference type="EMBL" id="KAL1625525.1"/>
    </source>
</evidence>
<keyword evidence="3" id="KW-1185">Reference proteome</keyword>
<evidence type="ECO:0000313" key="3">
    <source>
        <dbReference type="Proteomes" id="UP001521116"/>
    </source>
</evidence>
<feature type="region of interest" description="Disordered" evidence="1">
    <location>
        <begin position="1"/>
        <end position="78"/>
    </location>
</feature>